<protein>
    <submittedName>
        <fullName evidence="1">Uncharacterized protein</fullName>
    </submittedName>
</protein>
<gene>
    <name evidence="1" type="ORF">PXH66_15620</name>
</gene>
<proteinExistence type="predicted"/>
<evidence type="ECO:0000313" key="1">
    <source>
        <dbReference type="EMBL" id="WED63765.1"/>
    </source>
</evidence>
<evidence type="ECO:0000313" key="2">
    <source>
        <dbReference type="Proteomes" id="UP001218638"/>
    </source>
</evidence>
<reference evidence="1" key="1">
    <citation type="submission" date="2023-03" db="EMBL/GenBank/DDBJ databases">
        <title>Lomoglobus Profundus gen. nov., sp. nov., a novel member of the phylum Verrucomicrobia, isolated from deep-marine sediment of South China Sea.</title>
        <authorList>
            <person name="Ahmad T."/>
            <person name="Ishaq S.E."/>
            <person name="Wang F."/>
        </authorList>
    </citation>
    <scope>NUCLEOTIDE SEQUENCE</scope>
    <source>
        <strain evidence="1">LMO-M01</strain>
    </source>
</reference>
<name>A0AAE9ZR90_9BACT</name>
<dbReference type="AlphaFoldDB" id="A0AAE9ZR90"/>
<organism evidence="1 2">
    <name type="scientific">Synoicihabitans lomoniglobus</name>
    <dbReference type="NCBI Taxonomy" id="2909285"/>
    <lineage>
        <taxon>Bacteria</taxon>
        <taxon>Pseudomonadati</taxon>
        <taxon>Verrucomicrobiota</taxon>
        <taxon>Opitutia</taxon>
        <taxon>Opitutales</taxon>
        <taxon>Opitutaceae</taxon>
        <taxon>Synoicihabitans</taxon>
    </lineage>
</organism>
<accession>A0AAE9ZR90</accession>
<sequence length="89" mass="10111">MSGLKIHLEPGERHVVNRLARAIKVTPEDVAYAALDRLMNEAMDPEVQQSIKECSLGRRDNLPLWADSERSVHAYEGAPDDQPEERLQF</sequence>
<dbReference type="KEGG" id="slom:PXH66_15620"/>
<dbReference type="Proteomes" id="UP001218638">
    <property type="component" value="Chromosome"/>
</dbReference>
<dbReference type="EMBL" id="CP119075">
    <property type="protein sequence ID" value="WED63765.1"/>
    <property type="molecule type" value="Genomic_DNA"/>
</dbReference>
<keyword evidence="2" id="KW-1185">Reference proteome</keyword>
<dbReference type="RefSeq" id="WP_330930467.1">
    <property type="nucleotide sequence ID" value="NZ_CP119075.1"/>
</dbReference>